<name>A0A1Y6CYJ6_9GAMM</name>
<reference evidence="2 3" key="1">
    <citation type="submission" date="2016-12" db="EMBL/GenBank/DDBJ databases">
        <authorList>
            <person name="Song W.-J."/>
            <person name="Kurnit D.M."/>
        </authorList>
    </citation>
    <scope>NUCLEOTIDE SEQUENCE [LARGE SCALE GENOMIC DNA]</scope>
    <source>
        <strain evidence="2 3">175</strain>
    </source>
</reference>
<gene>
    <name evidence="2" type="ORF">SAMN02949497_2729</name>
</gene>
<dbReference type="InterPro" id="IPR034904">
    <property type="entry name" value="FSCA_dom_sf"/>
</dbReference>
<dbReference type="PANTHER" id="PTHR42831:SF1">
    <property type="entry name" value="FE-S PROTEIN MATURATION AUXILIARY FACTOR YITW"/>
    <property type="match status" value="1"/>
</dbReference>
<proteinExistence type="predicted"/>
<evidence type="ECO:0000313" key="2">
    <source>
        <dbReference type="EMBL" id="SMF95366.1"/>
    </source>
</evidence>
<keyword evidence="3" id="KW-1185">Reference proteome</keyword>
<dbReference type="InterPro" id="IPR052339">
    <property type="entry name" value="Fe-S_Maturation_MIP18"/>
</dbReference>
<accession>A0A1Y6CYJ6</accession>
<sequence length="188" mass="20274">MYGHTHGYGRESIALQREVNVVNIPEGTPGTLPAGHIVTLYQSLGGNFTVTTEWGYMVRIAGEDADALGKEPPALGNLANGTDPGTVERNAWEILKTIFDPEIPVNIVDLGLVYHCGVRPREDGLNDVHILMTLTAPGCGMGPVLQYDAEAAVKNLPGVGDVRVEVVFDPPWSRDRMSEVAKLQLGMI</sequence>
<dbReference type="SUPFAM" id="SSF117916">
    <property type="entry name" value="Fe-S cluster assembly (FSCA) domain-like"/>
    <property type="match status" value="1"/>
</dbReference>
<feature type="domain" description="MIP18 family-like" evidence="1">
    <location>
        <begin position="91"/>
        <end position="166"/>
    </location>
</feature>
<dbReference type="NCBIfam" id="TIGR03406">
    <property type="entry name" value="FeS_long_SufT"/>
    <property type="match status" value="1"/>
</dbReference>
<dbReference type="EMBL" id="FXAM01000001">
    <property type="protein sequence ID" value="SMF95366.1"/>
    <property type="molecule type" value="Genomic_DNA"/>
</dbReference>
<dbReference type="RefSeq" id="WP_085213532.1">
    <property type="nucleotide sequence ID" value="NZ_FXAM01000001.1"/>
</dbReference>
<dbReference type="InterPro" id="IPR002744">
    <property type="entry name" value="MIP18-like"/>
</dbReference>
<dbReference type="PANTHER" id="PTHR42831">
    <property type="entry name" value="FE-S PROTEIN MATURATION AUXILIARY FACTOR YITW"/>
    <property type="match status" value="1"/>
</dbReference>
<dbReference type="InterPro" id="IPR017776">
    <property type="entry name" value="FeS_assembly_SufT_put"/>
</dbReference>
<dbReference type="Proteomes" id="UP000192923">
    <property type="component" value="Unassembled WGS sequence"/>
</dbReference>
<dbReference type="STRING" id="1760988.SAMN02949497_2729"/>
<organism evidence="2 3">
    <name type="scientific">Methylomagnum ishizawai</name>
    <dbReference type="NCBI Taxonomy" id="1760988"/>
    <lineage>
        <taxon>Bacteria</taxon>
        <taxon>Pseudomonadati</taxon>
        <taxon>Pseudomonadota</taxon>
        <taxon>Gammaproteobacteria</taxon>
        <taxon>Methylococcales</taxon>
        <taxon>Methylococcaceae</taxon>
        <taxon>Methylomagnum</taxon>
    </lineage>
</organism>
<dbReference type="AlphaFoldDB" id="A0A1Y6CYJ6"/>
<evidence type="ECO:0000259" key="1">
    <source>
        <dbReference type="Pfam" id="PF01883"/>
    </source>
</evidence>
<dbReference type="Pfam" id="PF01883">
    <property type="entry name" value="FeS_assembly_P"/>
    <property type="match status" value="1"/>
</dbReference>
<evidence type="ECO:0000313" key="3">
    <source>
        <dbReference type="Proteomes" id="UP000192923"/>
    </source>
</evidence>
<protein>
    <submittedName>
        <fullName evidence="2">Probable FeS assembly SUF system protein SufT</fullName>
    </submittedName>
</protein>
<dbReference type="Gene3D" id="3.30.300.130">
    <property type="entry name" value="Fe-S cluster assembly (FSCA)"/>
    <property type="match status" value="1"/>
</dbReference>
<dbReference type="OrthoDB" id="9805360at2"/>